<keyword evidence="1" id="KW-0472">Membrane</keyword>
<dbReference type="AlphaFoldDB" id="A0A1F5WZH4"/>
<evidence type="ECO:0000313" key="2">
    <source>
        <dbReference type="EMBL" id="OGF81003.1"/>
    </source>
</evidence>
<dbReference type="EMBL" id="MFID01000020">
    <property type="protein sequence ID" value="OGF81003.1"/>
    <property type="molecule type" value="Genomic_DNA"/>
</dbReference>
<proteinExistence type="predicted"/>
<keyword evidence="1" id="KW-0812">Transmembrane</keyword>
<organism evidence="2 3">
    <name type="scientific">Candidatus Giovannonibacteria bacterium RIFCSPLOWO2_01_FULL_45_34</name>
    <dbReference type="NCBI Taxonomy" id="1798351"/>
    <lineage>
        <taxon>Bacteria</taxon>
        <taxon>Candidatus Giovannoniibacteriota</taxon>
    </lineage>
</organism>
<accession>A0A1F5WZH4</accession>
<feature type="transmembrane region" description="Helical" evidence="1">
    <location>
        <begin position="46"/>
        <end position="64"/>
    </location>
</feature>
<dbReference type="Proteomes" id="UP000178114">
    <property type="component" value="Unassembled WGS sequence"/>
</dbReference>
<evidence type="ECO:0000256" key="1">
    <source>
        <dbReference type="SAM" id="Phobius"/>
    </source>
</evidence>
<protein>
    <submittedName>
        <fullName evidence="2">Uncharacterized protein</fullName>
    </submittedName>
</protein>
<comment type="caution">
    <text evidence="2">The sequence shown here is derived from an EMBL/GenBank/DDBJ whole genome shotgun (WGS) entry which is preliminary data.</text>
</comment>
<reference evidence="2 3" key="1">
    <citation type="journal article" date="2016" name="Nat. Commun.">
        <title>Thousands of microbial genomes shed light on interconnected biogeochemical processes in an aquifer system.</title>
        <authorList>
            <person name="Anantharaman K."/>
            <person name="Brown C.T."/>
            <person name="Hug L.A."/>
            <person name="Sharon I."/>
            <person name="Castelle C.J."/>
            <person name="Probst A.J."/>
            <person name="Thomas B.C."/>
            <person name="Singh A."/>
            <person name="Wilkins M.J."/>
            <person name="Karaoz U."/>
            <person name="Brodie E.L."/>
            <person name="Williams K.H."/>
            <person name="Hubbard S.S."/>
            <person name="Banfield J.F."/>
        </authorList>
    </citation>
    <scope>NUCLEOTIDE SEQUENCE [LARGE SCALE GENOMIC DNA]</scope>
</reference>
<sequence length="72" mass="8421">MLEKVKTLFKDPVFWDIFGLLTFSFIVVVAVWSLSTEEPFSRPLRTIFLLIGMAGLMIDSQTVWHRFVKKDK</sequence>
<evidence type="ECO:0000313" key="3">
    <source>
        <dbReference type="Proteomes" id="UP000178114"/>
    </source>
</evidence>
<gene>
    <name evidence="2" type="ORF">A2930_00080</name>
</gene>
<name>A0A1F5WZH4_9BACT</name>
<feature type="transmembrane region" description="Helical" evidence="1">
    <location>
        <begin position="12"/>
        <end position="34"/>
    </location>
</feature>
<keyword evidence="1" id="KW-1133">Transmembrane helix</keyword>